<evidence type="ECO:0000313" key="1">
    <source>
        <dbReference type="EMBL" id="TQW14459.1"/>
    </source>
</evidence>
<sequence>MNKNQTFNLKISANDFKDGLSIDDVVLLKIISVLDQKDGCTASNADFADFLKLIPTTISRKISKLKKQGYISVSYSRKHQAIVKRTIKLLPKAYYLRETVSKTQQHNIKNVYLVQSTDHLLEGAIQNAIVIADSREKALMYFEKELSENPDCEQRYRPEWFTCQKLDLSSSKISQIWLQYGGDTWRFNEVEYLDLEEGK</sequence>
<organism evidence="1 2">
    <name type="scientific">Lactobacillus gasseri</name>
    <dbReference type="NCBI Taxonomy" id="1596"/>
    <lineage>
        <taxon>Bacteria</taxon>
        <taxon>Bacillati</taxon>
        <taxon>Bacillota</taxon>
        <taxon>Bacilli</taxon>
        <taxon>Lactobacillales</taxon>
        <taxon>Lactobacillaceae</taxon>
        <taxon>Lactobacillus</taxon>
    </lineage>
</organism>
<proteinExistence type="predicted"/>
<gene>
    <name evidence="1" type="ORF">FIPPAONL_01867</name>
</gene>
<keyword evidence="2" id="KW-1185">Reference proteome</keyword>
<dbReference type="InterPro" id="IPR036390">
    <property type="entry name" value="WH_DNA-bd_sf"/>
</dbReference>
<accession>A0ABY3BDZ6</accession>
<dbReference type="EMBL" id="SRMD01000102">
    <property type="protein sequence ID" value="TQW14459.1"/>
    <property type="molecule type" value="Genomic_DNA"/>
</dbReference>
<protein>
    <recommendedName>
        <fullName evidence="3">MarR family transcriptional regulator</fullName>
    </recommendedName>
</protein>
<name>A0ABY3BDZ6_LACGS</name>
<comment type="caution">
    <text evidence="1">The sequence shown here is derived from an EMBL/GenBank/DDBJ whole genome shotgun (WGS) entry which is preliminary data.</text>
</comment>
<dbReference type="InterPro" id="IPR036388">
    <property type="entry name" value="WH-like_DNA-bd_sf"/>
</dbReference>
<evidence type="ECO:0008006" key="3">
    <source>
        <dbReference type="Google" id="ProtNLM"/>
    </source>
</evidence>
<dbReference type="RefSeq" id="WP_142783147.1">
    <property type="nucleotide sequence ID" value="NZ_SRMD01000102.1"/>
</dbReference>
<dbReference type="Proteomes" id="UP000316012">
    <property type="component" value="Unassembled WGS sequence"/>
</dbReference>
<evidence type="ECO:0000313" key="2">
    <source>
        <dbReference type="Proteomes" id="UP000316012"/>
    </source>
</evidence>
<reference evidence="1 2" key="1">
    <citation type="submission" date="2019-04" db="EMBL/GenBank/DDBJ databases">
        <title>Lactobacillus gasseri 7171 assembly.</title>
        <authorList>
            <person name="Joris B.R."/>
            <person name="Giguere D."/>
        </authorList>
    </citation>
    <scope>NUCLEOTIDE SEQUENCE [LARGE SCALE GENOMIC DNA]</scope>
    <source>
        <strain evidence="1 2">7171</strain>
    </source>
</reference>
<dbReference type="SUPFAM" id="SSF46785">
    <property type="entry name" value="Winged helix' DNA-binding domain"/>
    <property type="match status" value="1"/>
</dbReference>
<dbReference type="Gene3D" id="1.10.10.10">
    <property type="entry name" value="Winged helix-like DNA-binding domain superfamily/Winged helix DNA-binding domain"/>
    <property type="match status" value="1"/>
</dbReference>